<evidence type="ECO:0000313" key="3">
    <source>
        <dbReference type="Proteomes" id="UP001589590"/>
    </source>
</evidence>
<name>A0ABV5GYG7_9FLAO</name>
<gene>
    <name evidence="2" type="ORF">ACFFU1_07255</name>
</gene>
<organism evidence="2 3">
    <name type="scientific">Algibacter miyuki</name>
    <dbReference type="NCBI Taxonomy" id="1306933"/>
    <lineage>
        <taxon>Bacteria</taxon>
        <taxon>Pseudomonadati</taxon>
        <taxon>Bacteroidota</taxon>
        <taxon>Flavobacteriia</taxon>
        <taxon>Flavobacteriales</taxon>
        <taxon>Flavobacteriaceae</taxon>
        <taxon>Algibacter</taxon>
    </lineage>
</organism>
<protein>
    <recommendedName>
        <fullName evidence="4">DUF3857 domain-containing protein</fullName>
    </recommendedName>
</protein>
<dbReference type="Proteomes" id="UP001589590">
    <property type="component" value="Unassembled WGS sequence"/>
</dbReference>
<dbReference type="Gene3D" id="3.10.620.30">
    <property type="match status" value="1"/>
</dbReference>
<accession>A0ABV5GYG7</accession>
<dbReference type="RefSeq" id="WP_290273511.1">
    <property type="nucleotide sequence ID" value="NZ_JAUFQP010000013.1"/>
</dbReference>
<dbReference type="EMBL" id="JBHMFA010000005">
    <property type="protein sequence ID" value="MFB9104689.1"/>
    <property type="molecule type" value="Genomic_DNA"/>
</dbReference>
<feature type="signal peptide" evidence="1">
    <location>
        <begin position="1"/>
        <end position="18"/>
    </location>
</feature>
<sequence>MKLNIVLFLLFLSPICFAQESYNSETFDVKLEDIRARGFSKDSSANAIVIYEQGSSYVDPNDYDLRTEIKRKIKLINKEGFDNANITIYLYKSKDSWEKVENIKASTHNEIAGKIVKSQILQKDIFTEDYDAHYTLTKFTLPNLKEGSVITYSYTIISPFMFKYHGWNFQSHIPKIYSEYKENIPGNWLYNVKLVGEQKLANHTSEIKKKCLEMGNGASADCGINIYAMRDIPAFIEEDYMTTKNNYLARLEYELKTFRGMDGTIKDYTKTWKDVDKEFKTEKEIGRQLRKSVNLEDLLPPEIINETNALKKAQAIYTYIQNNYTWNGDYRIFTDASIKDLIKTHSGNVSSINILLHNVLKEAKFDAKPVLISTRNNGFPTTIYPVISDFNYLITQVIINGETYFLDATDRFLSFGGIPFRCLNGQGRLLDFKNGSQWIDITPKTSTSIQYAADLTLNNDTSISGTIKSRNTGYKAINSKKNYYPNPNSYIDKLENQYPNLEIENHSILSEGKTSEDFIESYNVKLEFDNPEAKNLYLNPFISKFFTTNPFKLQERSYPIDFGYSATYFYSFKLNFDNTKFQILENPESKTLAIPNNKGLLIFSSQTFDNHIQLFIRINLSESLYPEEYYPYLKEFMNSVVHIQNNSLFLIQRK</sequence>
<proteinExistence type="predicted"/>
<feature type="chain" id="PRO_5045140105" description="DUF3857 domain-containing protein" evidence="1">
    <location>
        <begin position="19"/>
        <end position="654"/>
    </location>
</feature>
<evidence type="ECO:0000313" key="2">
    <source>
        <dbReference type="EMBL" id="MFB9104689.1"/>
    </source>
</evidence>
<keyword evidence="3" id="KW-1185">Reference proteome</keyword>
<evidence type="ECO:0000256" key="1">
    <source>
        <dbReference type="SAM" id="SignalP"/>
    </source>
</evidence>
<reference evidence="2 3" key="1">
    <citation type="submission" date="2024-09" db="EMBL/GenBank/DDBJ databases">
        <authorList>
            <person name="Sun Q."/>
            <person name="Mori K."/>
        </authorList>
    </citation>
    <scope>NUCLEOTIDE SEQUENCE [LARGE SCALE GENOMIC DNA]</scope>
    <source>
        <strain evidence="2 3">CECT 8300</strain>
    </source>
</reference>
<evidence type="ECO:0008006" key="4">
    <source>
        <dbReference type="Google" id="ProtNLM"/>
    </source>
</evidence>
<comment type="caution">
    <text evidence="2">The sequence shown here is derived from an EMBL/GenBank/DDBJ whole genome shotgun (WGS) entry which is preliminary data.</text>
</comment>
<dbReference type="Gene3D" id="2.60.40.3140">
    <property type="match status" value="1"/>
</dbReference>
<dbReference type="Gene3D" id="2.60.120.1130">
    <property type="match status" value="1"/>
</dbReference>
<keyword evidence="1" id="KW-0732">Signal</keyword>